<name>A0A9P8CVC9_MORAP</name>
<dbReference type="SMART" id="SM00355">
    <property type="entry name" value="ZnF_C2H2"/>
    <property type="match status" value="3"/>
</dbReference>
<feature type="region of interest" description="Disordered" evidence="12">
    <location>
        <begin position="450"/>
        <end position="499"/>
    </location>
</feature>
<comment type="caution">
    <text evidence="14">The sequence shown here is derived from an EMBL/GenBank/DDBJ whole genome shotgun (WGS) entry which is preliminary data.</text>
</comment>
<feature type="compositionally biased region" description="Polar residues" evidence="12">
    <location>
        <begin position="172"/>
        <end position="183"/>
    </location>
</feature>
<feature type="compositionally biased region" description="Low complexity" evidence="12">
    <location>
        <begin position="340"/>
        <end position="355"/>
    </location>
</feature>
<evidence type="ECO:0000256" key="12">
    <source>
        <dbReference type="SAM" id="MobiDB-lite"/>
    </source>
</evidence>
<dbReference type="Proteomes" id="UP000717515">
    <property type="component" value="Unassembled WGS sequence"/>
</dbReference>
<reference evidence="14" key="1">
    <citation type="submission" date="2021-07" db="EMBL/GenBank/DDBJ databases">
        <title>Draft genome of Mortierella alpina, strain LL118, isolated from an aspen leaf litter sample.</title>
        <authorList>
            <person name="Yang S."/>
            <person name="Vinatzer B.A."/>
        </authorList>
    </citation>
    <scope>NUCLEOTIDE SEQUENCE</scope>
    <source>
        <strain evidence="14">LL118</strain>
    </source>
</reference>
<dbReference type="PANTHER" id="PTHR47772:SF15">
    <property type="entry name" value="REDUCED EXPRESSION 2-RELATED"/>
    <property type="match status" value="1"/>
</dbReference>
<evidence type="ECO:0000259" key="13">
    <source>
        <dbReference type="PROSITE" id="PS50157"/>
    </source>
</evidence>
<feature type="domain" description="C2H2-type" evidence="13">
    <location>
        <begin position="414"/>
        <end position="441"/>
    </location>
</feature>
<feature type="domain" description="C2H2-type" evidence="13">
    <location>
        <begin position="301"/>
        <end position="331"/>
    </location>
</feature>
<sequence length="518" mass="56419">MQHRLQNQSYSSSSYHSSSTSEPLFRSRSSRSTNNAAAPPQSMLQAILAEVAASTPPPGPGTDANLYWNQVLQDHLRRRLQLHKQLRQQQQQPHTIQSVPGPLFEDPQFHHCMRLESTIPLLTNLSGTPVWPSASNDMDLDATSIVATAAQTTMPSTAFASADAEDAKRSLESSSGAGPMLSSTLKSPLTMADTGSCMGHRHSTNTPSFGANVLSTSSSNACRHSAQGADAFECDLTALFSSSIHSLGLHGISPSLSHSASSSPSPTSSPSSSPSPSPSITSASAPPTSQPTKPMTLSPLLPCPVPHCFRSFTRAFNLNAHLRTQHNLDPQDLGSQMPYSSSSSSSIPSSPPAATVSAVPSAVISKVSSSSTSGTQQQQHQQSKPFPCHLCTRIFSRKHDLQRHIRVHTGSKPYLCMSCQKAFARTDALSRHYKVEDACRQMVLQLEADESSRRTQRGQVQSTAPLEVKEWQETSMSRQMQPQPLLRNEQQQQQQTLQSQVPLEQHYFYHHHHPQQQP</sequence>
<comment type="similarity">
    <text evidence="2">Belongs to the krueppel C2H2-type zinc-finger protein family.</text>
</comment>
<feature type="compositionally biased region" description="Low complexity" evidence="12">
    <location>
        <begin position="255"/>
        <end position="287"/>
    </location>
</feature>
<feature type="region of interest" description="Disordered" evidence="12">
    <location>
        <begin position="328"/>
        <end position="355"/>
    </location>
</feature>
<evidence type="ECO:0000313" key="15">
    <source>
        <dbReference type="Proteomes" id="UP000717515"/>
    </source>
</evidence>
<evidence type="ECO:0000256" key="2">
    <source>
        <dbReference type="ARBA" id="ARBA00006991"/>
    </source>
</evidence>
<evidence type="ECO:0000256" key="10">
    <source>
        <dbReference type="ARBA" id="ARBA00023242"/>
    </source>
</evidence>
<keyword evidence="9" id="KW-0804">Transcription</keyword>
<dbReference type="EMBL" id="JAIFTL010000417">
    <property type="protein sequence ID" value="KAG9319584.1"/>
    <property type="molecule type" value="Genomic_DNA"/>
</dbReference>
<dbReference type="Pfam" id="PF00096">
    <property type="entry name" value="zf-C2H2"/>
    <property type="match status" value="2"/>
</dbReference>
<evidence type="ECO:0000256" key="9">
    <source>
        <dbReference type="ARBA" id="ARBA00023163"/>
    </source>
</evidence>
<dbReference type="GO" id="GO:0008270">
    <property type="term" value="F:zinc ion binding"/>
    <property type="evidence" value="ECO:0007669"/>
    <property type="project" value="UniProtKB-KW"/>
</dbReference>
<dbReference type="InterPro" id="IPR013087">
    <property type="entry name" value="Znf_C2H2_type"/>
</dbReference>
<keyword evidence="7" id="KW-0805">Transcription regulation</keyword>
<evidence type="ECO:0000256" key="11">
    <source>
        <dbReference type="PROSITE-ProRule" id="PRU00042"/>
    </source>
</evidence>
<keyword evidence="6" id="KW-0862">Zinc</keyword>
<keyword evidence="4" id="KW-0677">Repeat</keyword>
<dbReference type="PROSITE" id="PS50157">
    <property type="entry name" value="ZINC_FINGER_C2H2_2"/>
    <property type="match status" value="3"/>
</dbReference>
<comment type="subcellular location">
    <subcellularLocation>
        <location evidence="1">Nucleus</location>
    </subcellularLocation>
</comment>
<dbReference type="FunFam" id="3.30.160.60:FF:001156">
    <property type="entry name" value="Zinc finger protein 407"/>
    <property type="match status" value="1"/>
</dbReference>
<dbReference type="GO" id="GO:0005634">
    <property type="term" value="C:nucleus"/>
    <property type="evidence" value="ECO:0007669"/>
    <property type="project" value="UniProtKB-SubCell"/>
</dbReference>
<dbReference type="PROSITE" id="PS00028">
    <property type="entry name" value="ZINC_FINGER_C2H2_1"/>
    <property type="match status" value="2"/>
</dbReference>
<evidence type="ECO:0000256" key="4">
    <source>
        <dbReference type="ARBA" id="ARBA00022737"/>
    </source>
</evidence>
<evidence type="ECO:0000256" key="7">
    <source>
        <dbReference type="ARBA" id="ARBA00023015"/>
    </source>
</evidence>
<feature type="region of interest" description="Disordered" evidence="12">
    <location>
        <begin position="161"/>
        <end position="183"/>
    </location>
</feature>
<evidence type="ECO:0000256" key="1">
    <source>
        <dbReference type="ARBA" id="ARBA00004123"/>
    </source>
</evidence>
<feature type="region of interest" description="Disordered" evidence="12">
    <location>
        <begin position="1"/>
        <end position="39"/>
    </location>
</feature>
<dbReference type="Gene3D" id="3.30.160.60">
    <property type="entry name" value="Classic Zinc Finger"/>
    <property type="match status" value="3"/>
</dbReference>
<dbReference type="PANTHER" id="PTHR47772">
    <property type="entry name" value="ZINC FINGER PROTEIN 200"/>
    <property type="match status" value="1"/>
</dbReference>
<dbReference type="InterPro" id="IPR036236">
    <property type="entry name" value="Znf_C2H2_sf"/>
</dbReference>
<evidence type="ECO:0000256" key="5">
    <source>
        <dbReference type="ARBA" id="ARBA00022771"/>
    </source>
</evidence>
<keyword evidence="5 11" id="KW-0863">Zinc-finger</keyword>
<dbReference type="InterPro" id="IPR050636">
    <property type="entry name" value="C2H2-ZF_domain-containing"/>
</dbReference>
<feature type="domain" description="C2H2-type" evidence="13">
    <location>
        <begin position="386"/>
        <end position="413"/>
    </location>
</feature>
<gene>
    <name evidence="14" type="ORF">KVV02_005014</name>
</gene>
<feature type="compositionally biased region" description="Polar residues" evidence="12">
    <location>
        <begin position="328"/>
        <end position="339"/>
    </location>
</feature>
<feature type="compositionally biased region" description="Low complexity" evidence="12">
    <location>
        <begin position="9"/>
        <end position="32"/>
    </location>
</feature>
<dbReference type="AlphaFoldDB" id="A0A9P8CVC9"/>
<accession>A0A9P8CVC9</accession>
<keyword evidence="8" id="KW-0238">DNA-binding</keyword>
<dbReference type="FunFam" id="3.30.160.60:FF:000446">
    <property type="entry name" value="Zinc finger protein"/>
    <property type="match status" value="1"/>
</dbReference>
<dbReference type="SUPFAM" id="SSF57667">
    <property type="entry name" value="beta-beta-alpha zinc fingers"/>
    <property type="match status" value="1"/>
</dbReference>
<evidence type="ECO:0000256" key="8">
    <source>
        <dbReference type="ARBA" id="ARBA00023125"/>
    </source>
</evidence>
<feature type="region of interest" description="Disordered" evidence="12">
    <location>
        <begin position="255"/>
        <end position="297"/>
    </location>
</feature>
<evidence type="ECO:0000256" key="6">
    <source>
        <dbReference type="ARBA" id="ARBA00022833"/>
    </source>
</evidence>
<feature type="compositionally biased region" description="Low complexity" evidence="12">
    <location>
        <begin position="481"/>
        <end position="499"/>
    </location>
</feature>
<evidence type="ECO:0000256" key="3">
    <source>
        <dbReference type="ARBA" id="ARBA00022723"/>
    </source>
</evidence>
<proteinExistence type="inferred from homology"/>
<protein>
    <recommendedName>
        <fullName evidence="13">C2H2-type domain-containing protein</fullName>
    </recommendedName>
</protein>
<keyword evidence="3" id="KW-0479">Metal-binding</keyword>
<keyword evidence="10" id="KW-0539">Nucleus</keyword>
<organism evidence="14 15">
    <name type="scientific">Mortierella alpina</name>
    <name type="common">Oleaginous fungus</name>
    <name type="synonym">Mortierella renispora</name>
    <dbReference type="NCBI Taxonomy" id="64518"/>
    <lineage>
        <taxon>Eukaryota</taxon>
        <taxon>Fungi</taxon>
        <taxon>Fungi incertae sedis</taxon>
        <taxon>Mucoromycota</taxon>
        <taxon>Mortierellomycotina</taxon>
        <taxon>Mortierellomycetes</taxon>
        <taxon>Mortierellales</taxon>
        <taxon>Mortierellaceae</taxon>
        <taxon>Mortierella</taxon>
    </lineage>
</organism>
<evidence type="ECO:0000313" key="14">
    <source>
        <dbReference type="EMBL" id="KAG9319584.1"/>
    </source>
</evidence>
<dbReference type="GO" id="GO:0003677">
    <property type="term" value="F:DNA binding"/>
    <property type="evidence" value="ECO:0007669"/>
    <property type="project" value="UniProtKB-KW"/>
</dbReference>